<evidence type="ECO:0000256" key="2">
    <source>
        <dbReference type="ARBA" id="ARBA00023180"/>
    </source>
</evidence>
<feature type="transmembrane region" description="Helical" evidence="3">
    <location>
        <begin position="120"/>
        <end position="141"/>
    </location>
</feature>
<reference evidence="5 6" key="1">
    <citation type="journal article" date="2017" name="Curr. Biol.">
        <title>Genome architecture and evolution of a unichromosomal asexual nematode.</title>
        <authorList>
            <person name="Fradin H."/>
            <person name="Zegar C."/>
            <person name="Gutwein M."/>
            <person name="Lucas J."/>
            <person name="Kovtun M."/>
            <person name="Corcoran D."/>
            <person name="Baugh L.R."/>
            <person name="Kiontke K."/>
            <person name="Gunsalus K."/>
            <person name="Fitch D.H."/>
            <person name="Piano F."/>
        </authorList>
    </citation>
    <scope>NUCLEOTIDE SEQUENCE [LARGE SCALE GENOMIC DNA]</scope>
    <source>
        <strain evidence="5">PF1309</strain>
    </source>
</reference>
<name>A0A2A2KJF5_9BILA</name>
<keyword evidence="3" id="KW-1133">Transmembrane helix</keyword>
<dbReference type="Proteomes" id="UP000218231">
    <property type="component" value="Unassembled WGS sequence"/>
</dbReference>
<dbReference type="STRING" id="2018661.A0A2A2KJF5"/>
<dbReference type="EMBL" id="LIAE01008391">
    <property type="protein sequence ID" value="PAV74186.1"/>
    <property type="molecule type" value="Genomic_DNA"/>
</dbReference>
<dbReference type="InterPro" id="IPR050975">
    <property type="entry name" value="Sleep_regulator"/>
</dbReference>
<keyword evidence="3" id="KW-0472">Membrane</keyword>
<feature type="chain" id="PRO_5013376463" description="Protein sleepless" evidence="4">
    <location>
        <begin position="21"/>
        <end position="142"/>
    </location>
</feature>
<keyword evidence="6" id="KW-1185">Reference proteome</keyword>
<evidence type="ECO:0000313" key="5">
    <source>
        <dbReference type="EMBL" id="PAV74186.1"/>
    </source>
</evidence>
<evidence type="ECO:0000256" key="1">
    <source>
        <dbReference type="ARBA" id="ARBA00022729"/>
    </source>
</evidence>
<dbReference type="InterPro" id="IPR031424">
    <property type="entry name" value="QVR-like"/>
</dbReference>
<dbReference type="GO" id="GO:0032222">
    <property type="term" value="P:regulation of synaptic transmission, cholinergic"/>
    <property type="evidence" value="ECO:0007669"/>
    <property type="project" value="InterPro"/>
</dbReference>
<evidence type="ECO:0000313" key="6">
    <source>
        <dbReference type="Proteomes" id="UP000218231"/>
    </source>
</evidence>
<dbReference type="AlphaFoldDB" id="A0A2A2KJF5"/>
<comment type="caution">
    <text evidence="5">The sequence shown here is derived from an EMBL/GenBank/DDBJ whole genome shotgun (WGS) entry which is preliminary data.</text>
</comment>
<keyword evidence="2" id="KW-0325">Glycoprotein</keyword>
<dbReference type="GO" id="GO:0030431">
    <property type="term" value="P:sleep"/>
    <property type="evidence" value="ECO:0007669"/>
    <property type="project" value="InterPro"/>
</dbReference>
<evidence type="ECO:0008006" key="7">
    <source>
        <dbReference type="Google" id="ProtNLM"/>
    </source>
</evidence>
<dbReference type="OrthoDB" id="6420171at2759"/>
<keyword evidence="1 4" id="KW-0732">Signal</keyword>
<dbReference type="PANTHER" id="PTHR33562">
    <property type="entry name" value="ATILLA, ISOFORM B-RELATED-RELATED"/>
    <property type="match status" value="1"/>
</dbReference>
<keyword evidence="3" id="KW-0812">Transmembrane</keyword>
<dbReference type="PANTHER" id="PTHR33562:SF2">
    <property type="entry name" value="PROTEIN QUIVER"/>
    <property type="match status" value="1"/>
</dbReference>
<dbReference type="Pfam" id="PF17064">
    <property type="entry name" value="QVR"/>
    <property type="match status" value="1"/>
</dbReference>
<organism evidence="5 6">
    <name type="scientific">Diploscapter pachys</name>
    <dbReference type="NCBI Taxonomy" id="2018661"/>
    <lineage>
        <taxon>Eukaryota</taxon>
        <taxon>Metazoa</taxon>
        <taxon>Ecdysozoa</taxon>
        <taxon>Nematoda</taxon>
        <taxon>Chromadorea</taxon>
        <taxon>Rhabditida</taxon>
        <taxon>Rhabditina</taxon>
        <taxon>Rhabditomorpha</taxon>
        <taxon>Rhabditoidea</taxon>
        <taxon>Rhabditidae</taxon>
        <taxon>Diploscapter</taxon>
    </lineage>
</organism>
<evidence type="ECO:0000256" key="4">
    <source>
        <dbReference type="SAM" id="SignalP"/>
    </source>
</evidence>
<evidence type="ECO:0000256" key="3">
    <source>
        <dbReference type="SAM" id="Phobius"/>
    </source>
</evidence>
<accession>A0A2A2KJF5</accession>
<proteinExistence type="predicted"/>
<protein>
    <recommendedName>
        <fullName evidence="7">Protein sleepless</fullName>
    </recommendedName>
</protein>
<sequence>MQQLAVIFVAVSSLLYLASAQSTSCYQCTSNEKPDCESNDVAKLAPFKKNCPPLTDGQYKGKPSIGCRKILQSIEGENSVVRECAYAGKEVDGLKKTGNWAVHLHYYQCVNTKPSEPCNGASSVVVAPVLILTSLIMAIFWQ</sequence>
<feature type="signal peptide" evidence="4">
    <location>
        <begin position="1"/>
        <end position="20"/>
    </location>
</feature>
<gene>
    <name evidence="5" type="ORF">WR25_08752</name>
</gene>